<feature type="region of interest" description="Disordered" evidence="1">
    <location>
        <begin position="268"/>
        <end position="292"/>
    </location>
</feature>
<feature type="compositionally biased region" description="Polar residues" evidence="1">
    <location>
        <begin position="226"/>
        <end position="239"/>
    </location>
</feature>
<name>A0A4V4HAZ1_DENBC</name>
<feature type="compositionally biased region" description="Polar residues" evidence="1">
    <location>
        <begin position="268"/>
        <end position="278"/>
    </location>
</feature>
<evidence type="ECO:0000313" key="2">
    <source>
        <dbReference type="EMBL" id="THU77355.1"/>
    </source>
</evidence>
<feature type="compositionally biased region" description="Basic residues" evidence="1">
    <location>
        <begin position="444"/>
        <end position="459"/>
    </location>
</feature>
<keyword evidence="3" id="KW-1185">Reference proteome</keyword>
<reference evidence="2 3" key="1">
    <citation type="journal article" date="2019" name="Nat. Ecol. Evol.">
        <title>Megaphylogeny resolves global patterns of mushroom evolution.</title>
        <authorList>
            <person name="Varga T."/>
            <person name="Krizsan K."/>
            <person name="Foldi C."/>
            <person name="Dima B."/>
            <person name="Sanchez-Garcia M."/>
            <person name="Sanchez-Ramirez S."/>
            <person name="Szollosi G.J."/>
            <person name="Szarkandi J.G."/>
            <person name="Papp V."/>
            <person name="Albert L."/>
            <person name="Andreopoulos W."/>
            <person name="Angelini C."/>
            <person name="Antonin V."/>
            <person name="Barry K.W."/>
            <person name="Bougher N.L."/>
            <person name="Buchanan P."/>
            <person name="Buyck B."/>
            <person name="Bense V."/>
            <person name="Catcheside P."/>
            <person name="Chovatia M."/>
            <person name="Cooper J."/>
            <person name="Damon W."/>
            <person name="Desjardin D."/>
            <person name="Finy P."/>
            <person name="Geml J."/>
            <person name="Haridas S."/>
            <person name="Hughes K."/>
            <person name="Justo A."/>
            <person name="Karasinski D."/>
            <person name="Kautmanova I."/>
            <person name="Kiss B."/>
            <person name="Kocsube S."/>
            <person name="Kotiranta H."/>
            <person name="LaButti K.M."/>
            <person name="Lechner B.E."/>
            <person name="Liimatainen K."/>
            <person name="Lipzen A."/>
            <person name="Lukacs Z."/>
            <person name="Mihaltcheva S."/>
            <person name="Morgado L.N."/>
            <person name="Niskanen T."/>
            <person name="Noordeloos M.E."/>
            <person name="Ohm R.A."/>
            <person name="Ortiz-Santana B."/>
            <person name="Ovrebo C."/>
            <person name="Racz N."/>
            <person name="Riley R."/>
            <person name="Savchenko A."/>
            <person name="Shiryaev A."/>
            <person name="Soop K."/>
            <person name="Spirin V."/>
            <person name="Szebenyi C."/>
            <person name="Tomsovsky M."/>
            <person name="Tulloss R.E."/>
            <person name="Uehling J."/>
            <person name="Grigoriev I.V."/>
            <person name="Vagvolgyi C."/>
            <person name="Papp T."/>
            <person name="Martin F.M."/>
            <person name="Miettinen O."/>
            <person name="Hibbett D.S."/>
            <person name="Nagy L.G."/>
        </authorList>
    </citation>
    <scope>NUCLEOTIDE SEQUENCE [LARGE SCALE GENOMIC DNA]</scope>
    <source>
        <strain evidence="2 3">CBS 962.96</strain>
    </source>
</reference>
<evidence type="ECO:0000313" key="3">
    <source>
        <dbReference type="Proteomes" id="UP000297245"/>
    </source>
</evidence>
<feature type="compositionally biased region" description="Polar residues" evidence="1">
    <location>
        <begin position="388"/>
        <end position="407"/>
    </location>
</feature>
<sequence>MSSPTVIDTDRATYEVLRLLHQRFRPYFNRDGVQPRQIQKSALPFFLDNVASAVQYLSQIVKPDTTLPSLVVVLYRECIRTMLLSCTLNQFPVPPWCPAWSRVDELEGFRCSWDPVDALPSYKPNVAAPPTPQPQNPTTNNPPPYSFIQKPTQPRQPSLLASPAGFGLPQADRSSRSDTATPKDPSFGHPPRLLRTIAGTPVNTVNPSTPSSSKTVPAMPKHSAPPISTLSTTVSPATTQRRPHAFLLPPKSTTPTPNAMSMASLAPSTPITATSSPMANRDDQLVSSSPERPLASLVHKSSAKFPVSETIRLGTFALSGKQHKPPVKPPVSRPPRSPSLEQAPVASSSKAQGKKRARPESDFDVGPMSDDPPFEPPKIPTIRLPPRKNSSPETIQRRQVQPSTQTAGAAASDIRVVKKPKRVEETSDGSQDETSEVKPGPKSSKSKKAKKGSKKKRTAKPTPPAVRRQQQERYRNAAFPGLAWSKDLQLPVIDNAEAFKHFETSLVQITPVPQSRTSESRTFRASKIEIPDGFILSSELPGVLRLYQPDDDQGVRGMRTRRKVYMDYMDYMRTMRTMDAMDTVGCRLQILSSYSFLWMPVDNPWMPVDNPWMPVDNPWMPTDSHGELWMPTDSHGELWMPTDSHGELWMPMESCGCPWIPMESCGYSSDTHE</sequence>
<protein>
    <submittedName>
        <fullName evidence="2">Uncharacterized protein</fullName>
    </submittedName>
</protein>
<dbReference type="Proteomes" id="UP000297245">
    <property type="component" value="Unassembled WGS sequence"/>
</dbReference>
<proteinExistence type="predicted"/>
<feature type="compositionally biased region" description="Pro residues" evidence="1">
    <location>
        <begin position="327"/>
        <end position="337"/>
    </location>
</feature>
<feature type="compositionally biased region" description="Polar residues" evidence="1">
    <location>
        <begin position="201"/>
        <end position="215"/>
    </location>
</feature>
<organism evidence="2 3">
    <name type="scientific">Dendrothele bispora (strain CBS 962.96)</name>
    <dbReference type="NCBI Taxonomy" id="1314807"/>
    <lineage>
        <taxon>Eukaryota</taxon>
        <taxon>Fungi</taxon>
        <taxon>Dikarya</taxon>
        <taxon>Basidiomycota</taxon>
        <taxon>Agaricomycotina</taxon>
        <taxon>Agaricomycetes</taxon>
        <taxon>Agaricomycetidae</taxon>
        <taxon>Agaricales</taxon>
        <taxon>Agaricales incertae sedis</taxon>
        <taxon>Dendrothele</taxon>
    </lineage>
</organism>
<gene>
    <name evidence="2" type="ORF">K435DRAFT_877969</name>
</gene>
<feature type="region of interest" description="Disordered" evidence="1">
    <location>
        <begin position="316"/>
        <end position="473"/>
    </location>
</feature>
<evidence type="ECO:0000256" key="1">
    <source>
        <dbReference type="SAM" id="MobiDB-lite"/>
    </source>
</evidence>
<dbReference type="AlphaFoldDB" id="A0A4V4HAZ1"/>
<dbReference type="EMBL" id="ML180468">
    <property type="protein sequence ID" value="THU77355.1"/>
    <property type="molecule type" value="Genomic_DNA"/>
</dbReference>
<accession>A0A4V4HAZ1</accession>
<feature type="region of interest" description="Disordered" evidence="1">
    <location>
        <begin position="122"/>
        <end position="239"/>
    </location>
</feature>
<feature type="compositionally biased region" description="Pro residues" evidence="1">
    <location>
        <begin position="127"/>
        <end position="145"/>
    </location>
</feature>